<reference evidence="1" key="2">
    <citation type="submission" date="2021-04" db="EMBL/GenBank/DDBJ databases">
        <authorList>
            <person name="Gilroy R."/>
        </authorList>
    </citation>
    <scope>NUCLEOTIDE SEQUENCE</scope>
    <source>
        <strain evidence="1">Gambia16-930</strain>
    </source>
</reference>
<evidence type="ECO:0000313" key="1">
    <source>
        <dbReference type="EMBL" id="HIW87262.1"/>
    </source>
</evidence>
<gene>
    <name evidence="1" type="ORF">IAC47_03185</name>
</gene>
<dbReference type="PROSITE" id="PS51257">
    <property type="entry name" value="PROKAR_LIPOPROTEIN"/>
    <property type="match status" value="1"/>
</dbReference>
<dbReference type="AlphaFoldDB" id="A0A9D1RIH4"/>
<sequence>MKNILCACGVVFLTMFAGVSVFGQMSVASLGCDSVVIAFDNPLQEERTLHLVKGSWQDTLIFLEDFSRFPVLAQANPMCNSNVALTIPYSYTVLPGCKARRLFSDHGDSCMMNSSGEFLTPLLDIGRYDNTFRLHVELWQYAAYAAEMDIYAVNGEGVMTHLKTLGVNNTRSSLVFDSVFTLADSTVRLSFVADAMLKVDNIRLSNSMREQQEQGTVTTTADSCVFSSLTPNTVYHCFIQGQEDTLSFVTRDVIRVDSVCDVSPYGASVHLTLNMRDCPHSYVLKRLSDQTTAYANDLFFSQFVTSDTYHRAIEIYNGTGEDVSLEDYRLAVDIYAGTGNYSSSSTLTFTDRDTIRHNECIVVMQTMNDMSGQSEGVYYINPDLNASRPIDGNDPFALIRGNDTVDIFGSFSAAVSNNYGWQDGDMRTAKVCIKRKSNVTKGVINSGSEGFPTLAMEWEQVGNVSDTDAEVFADIGTHHMEDVLSGEGMDSVVVGFETTEERIGIEGLEQYTTYELYVLVQNGEETYRSNTVRFRTGKVTQRTEDGVWHDGNWSRGIPEEKDEVILYNPLTLRIEEGTVARCCRLTVRDTLSEARAQLINDGQLVCRQGVYVERALGLAEGQEGSSVLLGFPISVVDSSMEALAACVTQTEGNVLHADMQVQSPLQTQAYRLDYTLAQTLCFKGLLNNDDVYDMSNNAREQLGNMEVMYAFNPYPFTVQVNQLLLQGVSLPQRLDGRGECFVPLTREDSLQAFEGFIVECVDSQVYAVLYRQPLSPLPQQAGEDVRISLFEADMSDRVTIRFKRDVTAAYDMEADHHKMVFSEEVPSVALRHDDKSYALKQLPCFEDSVFLDLDVHLPHLAVYDLKVEGDSLDNCLAILLCDRQSGQVLFDFAGQDTYSFQSPAVDKAWQLRMYKCFSSLSDVAEVSSMRLVQQGNRVEIQGRADVRLVEVYDMQARRVACSTDGPRVTLPCRGVFLVRAEADGESATWKLVFL</sequence>
<name>A0A9D1RIH4_9BACT</name>
<evidence type="ECO:0008006" key="3">
    <source>
        <dbReference type="Google" id="ProtNLM"/>
    </source>
</evidence>
<organism evidence="1 2">
    <name type="scientific">Candidatus Onthomorpha intestinigallinarum</name>
    <dbReference type="NCBI Taxonomy" id="2840880"/>
    <lineage>
        <taxon>Bacteria</taxon>
        <taxon>Pseudomonadati</taxon>
        <taxon>Bacteroidota</taxon>
        <taxon>Bacteroidia</taxon>
        <taxon>Bacteroidales</taxon>
        <taxon>Candidatus Onthomorpha</taxon>
    </lineage>
</organism>
<reference evidence="1" key="1">
    <citation type="journal article" date="2021" name="PeerJ">
        <title>Extensive microbial diversity within the chicken gut microbiome revealed by metagenomics and culture.</title>
        <authorList>
            <person name="Gilroy R."/>
            <person name="Ravi A."/>
            <person name="Getino M."/>
            <person name="Pursley I."/>
            <person name="Horton D.L."/>
            <person name="Alikhan N.F."/>
            <person name="Baker D."/>
            <person name="Gharbi K."/>
            <person name="Hall N."/>
            <person name="Watson M."/>
            <person name="Adriaenssens E.M."/>
            <person name="Foster-Nyarko E."/>
            <person name="Jarju S."/>
            <person name="Secka A."/>
            <person name="Antonio M."/>
            <person name="Oren A."/>
            <person name="Chaudhuri R.R."/>
            <person name="La Ragione R."/>
            <person name="Hildebrand F."/>
            <person name="Pallen M.J."/>
        </authorList>
    </citation>
    <scope>NUCLEOTIDE SEQUENCE</scope>
    <source>
        <strain evidence="1">Gambia16-930</strain>
    </source>
</reference>
<dbReference type="Proteomes" id="UP000824267">
    <property type="component" value="Unassembled WGS sequence"/>
</dbReference>
<dbReference type="EMBL" id="DXGG01000111">
    <property type="protein sequence ID" value="HIW87262.1"/>
    <property type="molecule type" value="Genomic_DNA"/>
</dbReference>
<comment type="caution">
    <text evidence="1">The sequence shown here is derived from an EMBL/GenBank/DDBJ whole genome shotgun (WGS) entry which is preliminary data.</text>
</comment>
<proteinExistence type="predicted"/>
<protein>
    <recommendedName>
        <fullName evidence="3">LTD domain-containing protein</fullName>
    </recommendedName>
</protein>
<evidence type="ECO:0000313" key="2">
    <source>
        <dbReference type="Proteomes" id="UP000824267"/>
    </source>
</evidence>
<accession>A0A9D1RIH4</accession>